<dbReference type="GO" id="GO:0005737">
    <property type="term" value="C:cytoplasm"/>
    <property type="evidence" value="ECO:0007669"/>
    <property type="project" value="TreeGrafter"/>
</dbReference>
<dbReference type="InterPro" id="IPR032914">
    <property type="entry name" value="Vam6/VPS39/TRAP1"/>
</dbReference>
<dbReference type="InterPro" id="IPR019452">
    <property type="entry name" value="VPS39/TGF_beta_rcpt-assoc_1"/>
</dbReference>
<dbReference type="AlphaFoldDB" id="A0AAW0FX08"/>
<dbReference type="GO" id="GO:0034058">
    <property type="term" value="P:endosomal vesicle fusion"/>
    <property type="evidence" value="ECO:0007669"/>
    <property type="project" value="TreeGrafter"/>
</dbReference>
<keyword evidence="3" id="KW-1185">Reference proteome</keyword>
<comment type="caution">
    <text evidence="2">The sequence shown here is derived from an EMBL/GenBank/DDBJ whole genome shotgun (WGS) entry which is preliminary data.</text>
</comment>
<dbReference type="EMBL" id="JASBNA010000020">
    <property type="protein sequence ID" value="KAK7685446.1"/>
    <property type="molecule type" value="Genomic_DNA"/>
</dbReference>
<name>A0AAW0FX08_9APHY</name>
<organism evidence="2 3">
    <name type="scientific">Cerrena zonata</name>
    <dbReference type="NCBI Taxonomy" id="2478898"/>
    <lineage>
        <taxon>Eukaryota</taxon>
        <taxon>Fungi</taxon>
        <taxon>Dikarya</taxon>
        <taxon>Basidiomycota</taxon>
        <taxon>Agaricomycotina</taxon>
        <taxon>Agaricomycetes</taxon>
        <taxon>Polyporales</taxon>
        <taxon>Cerrenaceae</taxon>
        <taxon>Cerrena</taxon>
    </lineage>
</organism>
<accession>A0AAW0FX08</accession>
<feature type="domain" description="Vacuolar sorting protein 39/Transforming growth factor beta receptor-associated" evidence="1">
    <location>
        <begin position="200"/>
        <end position="301"/>
    </location>
</feature>
<dbReference type="Proteomes" id="UP001385951">
    <property type="component" value="Unassembled WGS sequence"/>
</dbReference>
<dbReference type="GO" id="GO:0006914">
    <property type="term" value="P:autophagy"/>
    <property type="evidence" value="ECO:0007669"/>
    <property type="project" value="TreeGrafter"/>
</dbReference>
<evidence type="ECO:0000313" key="2">
    <source>
        <dbReference type="EMBL" id="KAK7685446.1"/>
    </source>
</evidence>
<dbReference type="GO" id="GO:0016020">
    <property type="term" value="C:membrane"/>
    <property type="evidence" value="ECO:0007669"/>
    <property type="project" value="TreeGrafter"/>
</dbReference>
<dbReference type="PANTHER" id="PTHR12894:SF27">
    <property type="entry name" value="TRANSFORMING GROWTH FACTOR-BETA RECEPTOR-ASSOCIATED PROTEIN 1"/>
    <property type="match status" value="1"/>
</dbReference>
<dbReference type="Pfam" id="PF10366">
    <property type="entry name" value="Vps39_1"/>
    <property type="match status" value="1"/>
</dbReference>
<proteinExistence type="predicted"/>
<evidence type="ECO:0000259" key="1">
    <source>
        <dbReference type="Pfam" id="PF10366"/>
    </source>
</evidence>
<evidence type="ECO:0000313" key="3">
    <source>
        <dbReference type="Proteomes" id="UP001385951"/>
    </source>
</evidence>
<gene>
    <name evidence="2" type="ORF">QCA50_011309</name>
</gene>
<dbReference type="PANTHER" id="PTHR12894">
    <property type="entry name" value="CNH DOMAIN CONTAINING"/>
    <property type="match status" value="1"/>
</dbReference>
<protein>
    <recommendedName>
        <fullName evidence="1">Vacuolar sorting protein 39/Transforming growth factor beta receptor-associated domain-containing protein</fullName>
    </recommendedName>
</protein>
<reference evidence="2 3" key="1">
    <citation type="submission" date="2022-09" db="EMBL/GenBank/DDBJ databases">
        <authorList>
            <person name="Palmer J.M."/>
        </authorList>
    </citation>
    <scope>NUCLEOTIDE SEQUENCE [LARGE SCALE GENOMIC DNA]</scope>
    <source>
        <strain evidence="2 3">DSM 7382</strain>
    </source>
</reference>
<sequence length="703" mass="78744">MKSSTSRSNLILLGSNAVYSLLPSTLIAQVEALLGAHRIEDAVDMADEQRRRVEAQMTVDEGEADELRYVYQRIGFQCLTETLFDDAGKHLFHGELDPRALISYYPEFTGALFEMDGSIEVFSGVAERMPSEESIDDIIRNYSPHLPPDTKTSPPAVELRIILKIAATDMLRAFLRKWRRKRRLDDPGGTLKPKALYESVDVALARMYTKDQDKTELITLLREPNDIGLSDIEPILVDAKWFGVLCDLYQQRSEEGKLLDAWSRLTTGEWEDPEVEDPLSKIFTFLGEKKDRHLIQQWGVWLTKQDPDRAIKLLTSLGGRRQSHQEDDLVLLQQIQESDPSAGAQYLEHLVFQKRSQNPTLHMQLATLYVDQLLSCLEEESISKLWRAKAASYSSSQTTSPFLSYFASTTPESESRRIRLKTILFLQASELYNVDSIRSRLQEYEKLLSLELAIIEGKLGNDRMALNILVHKLHDSSSAEAYCTLGGEVVPAKTAQSLGERFGLQQWAALFVPPAPAGKARPAASTLKRQKTVSEERKRELTRILLEVYMSGGEAMSDRTAQLLGAQAMNLDVVDVLSLIPPEWPLKVLSSFLERSFRRALHSKHEGQIVKAIASSENLAVAESTWLTLREQGAVIEEAVDGDDEGDIEDEKSGAEKALGLGLELDEKSALRSAHDEGEKVRGYVVDLVSDEGILSHESSSLT</sequence>